<keyword evidence="2" id="KW-1133">Transmembrane helix</keyword>
<name>A0A1W7CSU7_9ACTN</name>
<dbReference type="KEGG" id="smao:CAG99_02530"/>
<evidence type="ECO:0000256" key="2">
    <source>
        <dbReference type="SAM" id="Phobius"/>
    </source>
</evidence>
<dbReference type="InterPro" id="IPR007165">
    <property type="entry name" value="Phage_holin_4_2"/>
</dbReference>
<dbReference type="OrthoDB" id="5404822at2"/>
<feature type="region of interest" description="Disordered" evidence="1">
    <location>
        <begin position="687"/>
        <end position="707"/>
    </location>
</feature>
<keyword evidence="4" id="KW-1185">Reference proteome</keyword>
<sequence length="707" mass="74777">MPGADWGQWQTGRKGRSVPVTRWRSGGAALLRVLIVWAAGTATMVLLSLVLPDFHLQSADGDSLTRIGATAALGAGAFGLLNALVWPWLVRALLLVPALALGSLVFLLNGSLLWLALSAIPDGRGSAGPTTAVVVAAFMSVASSATSTFLAVRDPGAQGRRLRRMAGRRAARPGPARQSGVPGLVFLQLDGIGYRRLVDAIEGERPEMPTVAALCATTHRLTPWYTDWSSQTGAAQLAILHGSNEDVPAFRWYEKETDEVIVSNRPSSAAELQRRAVGRSGSPGLLAQDGASRGNLFTGGAGQAALVLSIAARRGRGQRSRAGYFAYFSDPAHAARTAASFLAELVREVGQAVRARLAKAGPRVSRGGLYPLIRAFATVVQRDVVTAAVIGDVLNGRTSVYADLVAYDEVAHHSGPDSRDTRQVLARLDRCVALIAQAIAHAPRPYHLVLLSDHGQSHGETFESAYGHTLEELVRIGCGRPVPRTHRRHETGAEARGAARVALHRPERPAQPPTVAPERTGRDRPPVVLASGNLGLISLPELPGRADRQTIERHCPALLRTLAEHPGIGFLLVHDARHGPVALGAGGSEHRLATGEIVGEDPLAPFGPRAAAVVRRAAGFPHAADIMVNSSVDPDTGEVHAFEDQIGCHGGLGGEQSRAFLMSPRVLSAPEGDLSGAEAVHRVLRQWQHETRPGPGADAVPASRAAR</sequence>
<organism evidence="3 4">
    <name type="scientific">Streptomyces marincola</name>
    <dbReference type="NCBI Taxonomy" id="2878388"/>
    <lineage>
        <taxon>Bacteria</taxon>
        <taxon>Bacillati</taxon>
        <taxon>Actinomycetota</taxon>
        <taxon>Actinomycetes</taxon>
        <taxon>Kitasatosporales</taxon>
        <taxon>Streptomycetaceae</taxon>
        <taxon>Streptomyces</taxon>
    </lineage>
</organism>
<dbReference type="Pfam" id="PF04020">
    <property type="entry name" value="Phage_holin_4_2"/>
    <property type="match status" value="1"/>
</dbReference>
<protein>
    <recommendedName>
        <fullName evidence="5">Type I phosphodiesterase / nucleotide pyrophosphatase</fullName>
    </recommendedName>
</protein>
<dbReference type="Proteomes" id="UP000194218">
    <property type="component" value="Chromosome"/>
</dbReference>
<dbReference type="Pfam" id="PF01663">
    <property type="entry name" value="Phosphodiest"/>
    <property type="match status" value="1"/>
</dbReference>
<dbReference type="EMBL" id="CP021121">
    <property type="protein sequence ID" value="ARQ67858.1"/>
    <property type="molecule type" value="Genomic_DNA"/>
</dbReference>
<dbReference type="Gene3D" id="3.40.720.10">
    <property type="entry name" value="Alkaline Phosphatase, subunit A"/>
    <property type="match status" value="1"/>
</dbReference>
<evidence type="ECO:0000313" key="4">
    <source>
        <dbReference type="Proteomes" id="UP000194218"/>
    </source>
</evidence>
<dbReference type="InterPro" id="IPR002591">
    <property type="entry name" value="Phosphodiest/P_Trfase"/>
</dbReference>
<feature type="transmembrane region" description="Helical" evidence="2">
    <location>
        <begin position="92"/>
        <end position="120"/>
    </location>
</feature>
<evidence type="ECO:0000313" key="3">
    <source>
        <dbReference type="EMBL" id="ARQ67858.1"/>
    </source>
</evidence>
<feature type="transmembrane region" description="Helical" evidence="2">
    <location>
        <begin position="63"/>
        <end position="85"/>
    </location>
</feature>
<feature type="region of interest" description="Disordered" evidence="1">
    <location>
        <begin position="481"/>
        <end position="525"/>
    </location>
</feature>
<dbReference type="InterPro" id="IPR017850">
    <property type="entry name" value="Alkaline_phosphatase_core_sf"/>
</dbReference>
<gene>
    <name evidence="3" type="ORF">CAG99_02530</name>
</gene>
<keyword evidence="2" id="KW-0472">Membrane</keyword>
<dbReference type="AlphaFoldDB" id="A0A1W7CSU7"/>
<keyword evidence="2" id="KW-0812">Transmembrane</keyword>
<accession>A0A1W7CSU7</accession>
<evidence type="ECO:0000256" key="1">
    <source>
        <dbReference type="SAM" id="MobiDB-lite"/>
    </source>
</evidence>
<proteinExistence type="predicted"/>
<reference evidence="3 4" key="1">
    <citation type="submission" date="2017-05" db="EMBL/GenBank/DDBJ databases">
        <title>Complete genome sequence of Streptomyces sp. SCSIO 03032 revealed the diverse biosynthetic pathways for its bioactive secondary metabolites.</title>
        <authorList>
            <person name="Ma L."/>
            <person name="Zhu Y."/>
            <person name="Zhang W."/>
            <person name="Zhang G."/>
            <person name="Tian X."/>
            <person name="Zhang S."/>
            <person name="Zhang C."/>
        </authorList>
    </citation>
    <scope>NUCLEOTIDE SEQUENCE [LARGE SCALE GENOMIC DNA]</scope>
    <source>
        <strain evidence="3 4">SCSIO 03032</strain>
    </source>
</reference>
<feature type="transmembrane region" description="Helical" evidence="2">
    <location>
        <begin position="29"/>
        <end position="51"/>
    </location>
</feature>
<evidence type="ECO:0008006" key="5">
    <source>
        <dbReference type="Google" id="ProtNLM"/>
    </source>
</evidence>
<dbReference type="SUPFAM" id="SSF53649">
    <property type="entry name" value="Alkaline phosphatase-like"/>
    <property type="match status" value="1"/>
</dbReference>